<evidence type="ECO:0000256" key="3">
    <source>
        <dbReference type="ARBA" id="ARBA00005127"/>
    </source>
</evidence>
<feature type="binding site" description="type 1 copper site" evidence="17">
    <location>
        <position position="175"/>
    </location>
    <ligand>
        <name>Cu cation</name>
        <dbReference type="ChEBI" id="CHEBI:23378"/>
        <label>1</label>
    </ligand>
</feature>
<keyword evidence="22" id="KW-1185">Reference proteome</keyword>
<dbReference type="GO" id="GO:0042128">
    <property type="term" value="P:nitrate assimilation"/>
    <property type="evidence" value="ECO:0007669"/>
    <property type="project" value="UniProtKB-KW"/>
</dbReference>
<comment type="subunit">
    <text evidence="5 18">Homotrimer.</text>
</comment>
<keyword evidence="9 17" id="KW-0479">Metal-binding</keyword>
<comment type="subcellular location">
    <subcellularLocation>
        <location evidence="2">Periplasm</location>
    </subcellularLocation>
</comment>
<comment type="cofactor">
    <cofactor evidence="1">
        <name>FAD</name>
        <dbReference type="ChEBI" id="CHEBI:57692"/>
    </cofactor>
</comment>
<keyword evidence="8" id="KW-0285">Flavoprotein</keyword>
<evidence type="ECO:0000256" key="7">
    <source>
        <dbReference type="ARBA" id="ARBA00017290"/>
    </source>
</evidence>
<comment type="pathway">
    <text evidence="3">Nitrogen metabolism; nitrate reduction (denitrification); dinitrogen from nitrate: step 2/4.</text>
</comment>
<evidence type="ECO:0000256" key="15">
    <source>
        <dbReference type="ARBA" id="ARBA00023063"/>
    </source>
</evidence>
<keyword evidence="18" id="KW-0732">Signal</keyword>
<keyword evidence="12" id="KW-0274">FAD</keyword>
<evidence type="ECO:0000256" key="14">
    <source>
        <dbReference type="ARBA" id="ARBA00023008"/>
    </source>
</evidence>
<dbReference type="Gene3D" id="2.60.40.420">
    <property type="entry name" value="Cupredoxins - blue copper proteins"/>
    <property type="match status" value="2"/>
</dbReference>
<feature type="binding site" description="type 1 copper site" evidence="17">
    <location>
        <position position="185"/>
    </location>
    <ligand>
        <name>Cu cation</name>
        <dbReference type="ChEBI" id="CHEBI:23378"/>
        <label>1</label>
    </ligand>
</feature>
<gene>
    <name evidence="21" type="primary">nirK</name>
    <name evidence="21" type="ORF">FAA97_19285</name>
</gene>
<dbReference type="SUPFAM" id="SSF49503">
    <property type="entry name" value="Cupredoxins"/>
    <property type="match status" value="2"/>
</dbReference>
<keyword evidence="10" id="KW-0677">Repeat</keyword>
<feature type="chain" id="PRO_5021039676" description="Copper-containing nitrite reductase" evidence="18">
    <location>
        <begin position="20"/>
        <end position="379"/>
    </location>
</feature>
<feature type="domain" description="Plastocyanin-like" evidence="20">
    <location>
        <begin position="92"/>
        <end position="200"/>
    </location>
</feature>
<evidence type="ECO:0000256" key="2">
    <source>
        <dbReference type="ARBA" id="ARBA00004418"/>
    </source>
</evidence>
<comment type="cofactor">
    <cofactor evidence="18">
        <name>Cu(2+)</name>
        <dbReference type="ChEBI" id="CHEBI:29036"/>
    </cofactor>
    <text evidence="18">Binds 1 Cu(+) ion.</text>
</comment>
<evidence type="ECO:0000313" key="22">
    <source>
        <dbReference type="Proteomes" id="UP000308828"/>
    </source>
</evidence>
<dbReference type="InterPro" id="IPR011707">
    <property type="entry name" value="Cu-oxidase-like_N"/>
</dbReference>
<dbReference type="InterPro" id="IPR006311">
    <property type="entry name" value="TAT_signal"/>
</dbReference>
<evidence type="ECO:0000259" key="19">
    <source>
        <dbReference type="Pfam" id="PF00394"/>
    </source>
</evidence>
<proteinExistence type="inferred from homology"/>
<comment type="cofactor">
    <cofactor evidence="18">
        <name>Cu(+)</name>
        <dbReference type="ChEBI" id="CHEBI:49552"/>
    </cofactor>
    <text evidence="18">Binds 1 Cu(+) ion.</text>
</comment>
<dbReference type="UniPathway" id="UPA00652">
    <property type="reaction ID" value="UER00707"/>
</dbReference>
<evidence type="ECO:0000256" key="1">
    <source>
        <dbReference type="ARBA" id="ARBA00001974"/>
    </source>
</evidence>
<dbReference type="InterPro" id="IPR001287">
    <property type="entry name" value="NO2-reductase_Cu"/>
</dbReference>
<keyword evidence="11" id="KW-0574">Periplasm</keyword>
<dbReference type="NCBIfam" id="TIGR02376">
    <property type="entry name" value="Cu_nitrite_red"/>
    <property type="match status" value="1"/>
</dbReference>
<dbReference type="GO" id="GO:0005507">
    <property type="term" value="F:copper ion binding"/>
    <property type="evidence" value="ECO:0007669"/>
    <property type="project" value="InterPro"/>
</dbReference>
<dbReference type="GO" id="GO:0050421">
    <property type="term" value="F:nitrite reductase (NO-forming) activity"/>
    <property type="evidence" value="ECO:0007669"/>
    <property type="project" value="UniProtKB-EC"/>
</dbReference>
<evidence type="ECO:0000256" key="10">
    <source>
        <dbReference type="ARBA" id="ARBA00022737"/>
    </source>
</evidence>
<dbReference type="RefSeq" id="WP_136600207.1">
    <property type="nucleotide sequence ID" value="NZ_STGV01000008.1"/>
</dbReference>
<dbReference type="GO" id="GO:0042597">
    <property type="term" value="C:periplasmic space"/>
    <property type="evidence" value="ECO:0007669"/>
    <property type="project" value="UniProtKB-SubCell"/>
</dbReference>
<reference evidence="21 22" key="1">
    <citation type="submission" date="2019-04" db="EMBL/GenBank/DDBJ databases">
        <title>Genome sequence of strain shin9-1.</title>
        <authorList>
            <person name="Gao J."/>
            <person name="Sun J."/>
        </authorList>
    </citation>
    <scope>NUCLEOTIDE SEQUENCE [LARGE SCALE GENOMIC DNA]</scope>
    <source>
        <strain evidence="22">shin9-1</strain>
    </source>
</reference>
<dbReference type="CDD" id="cd11020">
    <property type="entry name" value="CuRO_1_CuNIR"/>
    <property type="match status" value="1"/>
</dbReference>
<dbReference type="GO" id="GO:0019333">
    <property type="term" value="P:denitrification pathway"/>
    <property type="evidence" value="ECO:0007669"/>
    <property type="project" value="UniProtKB-UniPathway"/>
</dbReference>
<accession>A0A4S8NS59</accession>
<feature type="domain" description="Plastocyanin-like" evidence="19">
    <location>
        <begin position="215"/>
        <end position="364"/>
    </location>
</feature>
<dbReference type="Proteomes" id="UP000308828">
    <property type="component" value="Unassembled WGS sequence"/>
</dbReference>
<dbReference type="Pfam" id="PF07732">
    <property type="entry name" value="Cu-oxidase_3"/>
    <property type="match status" value="1"/>
</dbReference>
<keyword evidence="13 18" id="KW-0560">Oxidoreductase</keyword>
<sequence length="379" mass="40593">MTQGLNLTRRTMLAGAVFASALVPVMTGTVARAEGGDINTNSAAVAADIAKLERVKVDLVAPPFVHAHTQKAEGAPKVVEFTLTIEEKKIVVDDAGTEVHAMTFNGSVPGPMMVVHQDDYVEVTLINPDTNTLQHNIDFHSATGALGGGALTLVNPGETAVLRFKATKAGVFVYHCAPPGMVPWHVTSGMNGAIMVLPREGLKDHKGNDLPYDKAYYVGEQDFYVPKDADGNYKKYESAGDAYADVLEVMNTLTPSHIVFNGAVGALTGDKAMTAEVGDRVLILHSQANRDTRPHLIGGHGDYVWATGKFANPPELDQETWFIPGGAAGAAYYTFQQPGIYAYVNHNLIEAFEKGAAAHFKVTGDWNDDLMTAVVKPQS</sequence>
<evidence type="ECO:0000256" key="11">
    <source>
        <dbReference type="ARBA" id="ARBA00022764"/>
    </source>
</evidence>
<dbReference type="PROSITE" id="PS51318">
    <property type="entry name" value="TAT"/>
    <property type="match status" value="1"/>
</dbReference>
<organism evidence="21 22">
    <name type="scientific">Peteryoungia ipomoeae</name>
    <dbReference type="NCBI Taxonomy" id="1210932"/>
    <lineage>
        <taxon>Bacteria</taxon>
        <taxon>Pseudomonadati</taxon>
        <taxon>Pseudomonadota</taxon>
        <taxon>Alphaproteobacteria</taxon>
        <taxon>Hyphomicrobiales</taxon>
        <taxon>Rhizobiaceae</taxon>
        <taxon>Peteryoungia</taxon>
    </lineage>
</organism>
<evidence type="ECO:0000256" key="4">
    <source>
        <dbReference type="ARBA" id="ARBA00010609"/>
    </source>
</evidence>
<comment type="catalytic activity">
    <reaction evidence="16 18">
        <text>nitric oxide + Fe(III)-[cytochrome c] + H2O = Fe(II)-[cytochrome c] + nitrite + 2 H(+)</text>
        <dbReference type="Rhea" id="RHEA:15233"/>
        <dbReference type="Rhea" id="RHEA-COMP:10350"/>
        <dbReference type="Rhea" id="RHEA-COMP:14399"/>
        <dbReference type="ChEBI" id="CHEBI:15377"/>
        <dbReference type="ChEBI" id="CHEBI:15378"/>
        <dbReference type="ChEBI" id="CHEBI:16301"/>
        <dbReference type="ChEBI" id="CHEBI:16480"/>
        <dbReference type="ChEBI" id="CHEBI:29033"/>
        <dbReference type="ChEBI" id="CHEBI:29034"/>
        <dbReference type="EC" id="1.7.2.1"/>
    </reaction>
</comment>
<comment type="caution">
    <text evidence="21">The sequence shown here is derived from an EMBL/GenBank/DDBJ whole genome shotgun (WGS) entry which is preliminary data.</text>
</comment>
<dbReference type="EMBL" id="STGV01000008">
    <property type="protein sequence ID" value="THV20190.1"/>
    <property type="molecule type" value="Genomic_DNA"/>
</dbReference>
<evidence type="ECO:0000256" key="8">
    <source>
        <dbReference type="ARBA" id="ARBA00022630"/>
    </source>
</evidence>
<evidence type="ECO:0000256" key="12">
    <source>
        <dbReference type="ARBA" id="ARBA00022827"/>
    </source>
</evidence>
<feature type="binding site" description="type 1 copper site" evidence="17">
    <location>
        <position position="140"/>
    </location>
    <ligand>
        <name>Cu cation</name>
        <dbReference type="ChEBI" id="CHEBI:23378"/>
        <label>1</label>
    </ligand>
</feature>
<evidence type="ECO:0000259" key="20">
    <source>
        <dbReference type="Pfam" id="PF07732"/>
    </source>
</evidence>
<feature type="binding site" description="type 1 copper site" evidence="17">
    <location>
        <position position="176"/>
    </location>
    <ligand>
        <name>Cu cation</name>
        <dbReference type="ChEBI" id="CHEBI:23378"/>
        <label>1</label>
    </ligand>
</feature>
<dbReference type="AlphaFoldDB" id="A0A4S8NS59"/>
<dbReference type="InterPro" id="IPR001117">
    <property type="entry name" value="Cu-oxidase_2nd"/>
</dbReference>
<dbReference type="OrthoDB" id="9757546at2"/>
<evidence type="ECO:0000256" key="5">
    <source>
        <dbReference type="ARBA" id="ARBA00011233"/>
    </source>
</evidence>
<keyword evidence="14 17" id="KW-0186">Copper</keyword>
<evidence type="ECO:0000256" key="17">
    <source>
        <dbReference type="PIRSR" id="PIRSR601287-1"/>
    </source>
</evidence>
<evidence type="ECO:0000313" key="21">
    <source>
        <dbReference type="EMBL" id="THV20190.1"/>
    </source>
</evidence>
<dbReference type="PRINTS" id="PR00695">
    <property type="entry name" value="CUNO2RDTASE"/>
</dbReference>
<evidence type="ECO:0000256" key="9">
    <source>
        <dbReference type="ARBA" id="ARBA00022723"/>
    </source>
</evidence>
<evidence type="ECO:0000256" key="6">
    <source>
        <dbReference type="ARBA" id="ARBA00011882"/>
    </source>
</evidence>
<dbReference type="EC" id="1.7.2.1" evidence="6 18"/>
<evidence type="ECO:0000256" key="13">
    <source>
        <dbReference type="ARBA" id="ARBA00023002"/>
    </source>
</evidence>
<dbReference type="InterPro" id="IPR008972">
    <property type="entry name" value="Cupredoxin"/>
</dbReference>
<comment type="similarity">
    <text evidence="4 18">Belongs to the multicopper oxidase family.</text>
</comment>
<evidence type="ECO:0000256" key="18">
    <source>
        <dbReference type="RuleBase" id="RU365025"/>
    </source>
</evidence>
<protein>
    <recommendedName>
        <fullName evidence="7 18">Copper-containing nitrite reductase</fullName>
        <ecNumber evidence="6 18">1.7.2.1</ecNumber>
    </recommendedName>
</protein>
<keyword evidence="15" id="KW-0534">Nitrate assimilation</keyword>
<feature type="signal peptide" evidence="18">
    <location>
        <begin position="1"/>
        <end position="19"/>
    </location>
</feature>
<evidence type="ECO:0000256" key="16">
    <source>
        <dbReference type="ARBA" id="ARBA00049340"/>
    </source>
</evidence>
<dbReference type="Pfam" id="PF00394">
    <property type="entry name" value="Cu-oxidase"/>
    <property type="match status" value="1"/>
</dbReference>
<feature type="binding site" description="type 1 copper site" evidence="17">
    <location>
        <position position="135"/>
    </location>
    <ligand>
        <name>Cu cation</name>
        <dbReference type="ChEBI" id="CHEBI:23378"/>
        <label>1</label>
    </ligand>
</feature>
<name>A0A4S8NS59_9HYPH</name>
<feature type="binding site" description="type 1 copper site" evidence="17">
    <location>
        <position position="346"/>
    </location>
    <ligand>
        <name>Cu cation</name>
        <dbReference type="ChEBI" id="CHEBI:23378"/>
        <label>1</label>
    </ligand>
</feature>
<feature type="binding site" description="type 1 copper site" evidence="17">
    <location>
        <position position="190"/>
    </location>
    <ligand>
        <name>Cu cation</name>
        <dbReference type="ChEBI" id="CHEBI:23378"/>
        <label>1</label>
    </ligand>
</feature>